<accession>C3Y1G2</accession>
<name>C3Y1G2_BRAFL</name>
<dbReference type="AlphaFoldDB" id="C3Y1G2"/>
<gene>
    <name evidence="1" type="ORF">BRAFLDRAFT_83705</name>
</gene>
<reference evidence="1" key="1">
    <citation type="journal article" date="2008" name="Nature">
        <title>The amphioxus genome and the evolution of the chordate karyotype.</title>
        <authorList>
            <consortium name="US DOE Joint Genome Institute (JGI-PGF)"/>
            <person name="Putnam N.H."/>
            <person name="Butts T."/>
            <person name="Ferrier D.E.K."/>
            <person name="Furlong R.F."/>
            <person name="Hellsten U."/>
            <person name="Kawashima T."/>
            <person name="Robinson-Rechavi M."/>
            <person name="Shoguchi E."/>
            <person name="Terry A."/>
            <person name="Yu J.-K."/>
            <person name="Benito-Gutierrez E.L."/>
            <person name="Dubchak I."/>
            <person name="Garcia-Fernandez J."/>
            <person name="Gibson-Brown J.J."/>
            <person name="Grigoriev I.V."/>
            <person name="Horton A.C."/>
            <person name="de Jong P.J."/>
            <person name="Jurka J."/>
            <person name="Kapitonov V.V."/>
            <person name="Kohara Y."/>
            <person name="Kuroki Y."/>
            <person name="Lindquist E."/>
            <person name="Lucas S."/>
            <person name="Osoegawa K."/>
            <person name="Pennacchio L.A."/>
            <person name="Salamov A.A."/>
            <person name="Satou Y."/>
            <person name="Sauka-Spengler T."/>
            <person name="Schmutz J."/>
            <person name="Shin-I T."/>
            <person name="Toyoda A."/>
            <person name="Bronner-Fraser M."/>
            <person name="Fujiyama A."/>
            <person name="Holland L.Z."/>
            <person name="Holland P.W.H."/>
            <person name="Satoh N."/>
            <person name="Rokhsar D.S."/>
        </authorList>
    </citation>
    <scope>NUCLEOTIDE SEQUENCE [LARGE SCALE GENOMIC DNA]</scope>
    <source>
        <strain evidence="1">S238N-H82</strain>
        <tissue evidence="1">Testes</tissue>
    </source>
</reference>
<dbReference type="InParanoid" id="C3Y1G2"/>
<dbReference type="PANTHER" id="PTHR14465">
    <property type="entry name" value="IQ DOMAIN-CONTAINING PROTEIN H"/>
    <property type="match status" value="1"/>
</dbReference>
<evidence type="ECO:0000313" key="1">
    <source>
        <dbReference type="EMBL" id="EEN65702.1"/>
    </source>
</evidence>
<sequence length="195" mass="21934">MQAAAMMERRPEEVGEILVKVQEDLRQLRDRLVHQVGHGEGQYAEVIDLKALENAIERTEVGVKGRTHDVLRMINNRVQTLPAVDFTGATPQPRYPEMAPYEQYDPRLGGQSQLIIRPPKRADSRLLARRPVAQLTQLTKGLQGGGPLTEAPGQMTKMDMSMKAVVNPENTQNRQVMSDSYGIQLPLINKRETKQ</sequence>
<protein>
    <submittedName>
        <fullName evidence="1">Uncharacterized protein</fullName>
    </submittedName>
</protein>
<feature type="non-terminal residue" evidence="1">
    <location>
        <position position="195"/>
    </location>
</feature>
<dbReference type="PANTHER" id="PTHR14465:SF0">
    <property type="entry name" value="IQ DOMAIN-CONTAINING PROTEIN H"/>
    <property type="match status" value="1"/>
</dbReference>
<proteinExistence type="predicted"/>
<dbReference type="EMBL" id="GG666480">
    <property type="protein sequence ID" value="EEN65702.1"/>
    <property type="molecule type" value="Genomic_DNA"/>
</dbReference>
<organism>
    <name type="scientific">Branchiostoma floridae</name>
    <name type="common">Florida lancelet</name>
    <name type="synonym">Amphioxus</name>
    <dbReference type="NCBI Taxonomy" id="7739"/>
    <lineage>
        <taxon>Eukaryota</taxon>
        <taxon>Metazoa</taxon>
        <taxon>Chordata</taxon>
        <taxon>Cephalochordata</taxon>
        <taxon>Leptocardii</taxon>
        <taxon>Amphioxiformes</taxon>
        <taxon>Branchiostomatidae</taxon>
        <taxon>Branchiostoma</taxon>
    </lineage>
</organism>
<dbReference type="InterPro" id="IPR038752">
    <property type="entry name" value="IQCH"/>
</dbReference>
<dbReference type="eggNOG" id="ENOG502T1EK">
    <property type="taxonomic scope" value="Eukaryota"/>
</dbReference>